<reference evidence="2 3" key="1">
    <citation type="submission" date="2018-10" db="EMBL/GenBank/DDBJ databases">
        <title>A high-quality apple genome assembly.</title>
        <authorList>
            <person name="Hu J."/>
        </authorList>
    </citation>
    <scope>NUCLEOTIDE SEQUENCE [LARGE SCALE GENOMIC DNA]</scope>
    <source>
        <strain evidence="3">cv. HFTH1</strain>
        <tissue evidence="2">Young leaf</tissue>
    </source>
</reference>
<keyword evidence="3" id="KW-1185">Reference proteome</keyword>
<dbReference type="AlphaFoldDB" id="A0A498HC34"/>
<evidence type="ECO:0000313" key="2">
    <source>
        <dbReference type="EMBL" id="RXH69026.1"/>
    </source>
</evidence>
<dbReference type="Proteomes" id="UP000290289">
    <property type="component" value="Chromosome 17"/>
</dbReference>
<sequence>MKTVFVTVGTTRFFMLLFERRMRMRLKKSCQKAEGGDEPLAVDYFTFSSSTTDNLSSISYDDDELLPPANFEEMEKLRRQFELESKQVLSKQQSEFGSVSRPPKPNQTKRVQFEDEDEDEDENDDEEEEDKGTKRVDNKPPLTDDVVPT</sequence>
<comment type="caution">
    <text evidence="2">The sequence shown here is derived from an EMBL/GenBank/DDBJ whole genome shotgun (WGS) entry which is preliminary data.</text>
</comment>
<dbReference type="EMBL" id="RDQH01000343">
    <property type="protein sequence ID" value="RXH69026.1"/>
    <property type="molecule type" value="Genomic_DNA"/>
</dbReference>
<accession>A0A498HC34</accession>
<gene>
    <name evidence="2" type="ORF">DVH24_031359</name>
</gene>
<evidence type="ECO:0000256" key="1">
    <source>
        <dbReference type="SAM" id="MobiDB-lite"/>
    </source>
</evidence>
<protein>
    <submittedName>
        <fullName evidence="2">Uncharacterized protein</fullName>
    </submittedName>
</protein>
<feature type="region of interest" description="Disordered" evidence="1">
    <location>
        <begin position="88"/>
        <end position="149"/>
    </location>
</feature>
<name>A0A498HC34_MALDO</name>
<evidence type="ECO:0000313" key="3">
    <source>
        <dbReference type="Proteomes" id="UP000290289"/>
    </source>
</evidence>
<organism evidence="2 3">
    <name type="scientific">Malus domestica</name>
    <name type="common">Apple</name>
    <name type="synonym">Pyrus malus</name>
    <dbReference type="NCBI Taxonomy" id="3750"/>
    <lineage>
        <taxon>Eukaryota</taxon>
        <taxon>Viridiplantae</taxon>
        <taxon>Streptophyta</taxon>
        <taxon>Embryophyta</taxon>
        <taxon>Tracheophyta</taxon>
        <taxon>Spermatophyta</taxon>
        <taxon>Magnoliopsida</taxon>
        <taxon>eudicotyledons</taxon>
        <taxon>Gunneridae</taxon>
        <taxon>Pentapetalae</taxon>
        <taxon>rosids</taxon>
        <taxon>fabids</taxon>
        <taxon>Rosales</taxon>
        <taxon>Rosaceae</taxon>
        <taxon>Amygdaloideae</taxon>
        <taxon>Maleae</taxon>
        <taxon>Malus</taxon>
    </lineage>
</organism>
<proteinExistence type="predicted"/>
<feature type="compositionally biased region" description="Acidic residues" evidence="1">
    <location>
        <begin position="114"/>
        <end position="130"/>
    </location>
</feature>
<feature type="compositionally biased region" description="Polar residues" evidence="1">
    <location>
        <begin position="88"/>
        <end position="97"/>
    </location>
</feature>